<organism evidence="1 2">
    <name type="scientific">[Clostridium] leptum</name>
    <dbReference type="NCBI Taxonomy" id="1535"/>
    <lineage>
        <taxon>Bacteria</taxon>
        <taxon>Bacillati</taxon>
        <taxon>Bacillota</taxon>
        <taxon>Clostridia</taxon>
        <taxon>Eubacteriales</taxon>
        <taxon>Oscillospiraceae</taxon>
        <taxon>Oscillospiraceae incertae sedis</taxon>
    </lineage>
</organism>
<evidence type="ECO:0000313" key="1">
    <source>
        <dbReference type="EMBL" id="RGQ41832.1"/>
    </source>
</evidence>
<accession>A0A412AYL8</accession>
<comment type="caution">
    <text evidence="1">The sequence shown here is derived from an EMBL/GenBank/DDBJ whole genome shotgun (WGS) entry which is preliminary data.</text>
</comment>
<protein>
    <submittedName>
        <fullName evidence="1">Uncharacterized protein</fullName>
    </submittedName>
</protein>
<evidence type="ECO:0000313" key="2">
    <source>
        <dbReference type="Proteomes" id="UP000284751"/>
    </source>
</evidence>
<dbReference type="EMBL" id="QRTC01000015">
    <property type="protein sequence ID" value="RGQ41832.1"/>
    <property type="molecule type" value="Genomic_DNA"/>
</dbReference>
<name>A0A412AYL8_9FIRM</name>
<dbReference type="AlphaFoldDB" id="A0A412AYL8"/>
<reference evidence="1 2" key="1">
    <citation type="submission" date="2018-08" db="EMBL/GenBank/DDBJ databases">
        <title>A genome reference for cultivated species of the human gut microbiota.</title>
        <authorList>
            <person name="Zou Y."/>
            <person name="Xue W."/>
            <person name="Luo G."/>
        </authorList>
    </citation>
    <scope>NUCLEOTIDE SEQUENCE [LARGE SCALE GENOMIC DNA]</scope>
    <source>
        <strain evidence="1 2">AF28-26</strain>
    </source>
</reference>
<proteinExistence type="predicted"/>
<dbReference type="Proteomes" id="UP000284751">
    <property type="component" value="Unassembled WGS sequence"/>
</dbReference>
<gene>
    <name evidence="1" type="ORF">DWY99_05410</name>
</gene>
<sequence length="66" mass="7216">MREIRLLRRHPGQRQAFFGAREPIKILPPVFSPYLAARKPPLSLGNAVVSCCGQASACPSLPGMKK</sequence>